<dbReference type="EMBL" id="JAPWDV010000003">
    <property type="protein sequence ID" value="KAJ6216374.1"/>
    <property type="molecule type" value="Genomic_DNA"/>
</dbReference>
<accession>A0A9Q0LZM7</accession>
<name>A0A9Q0LZM7_BLOTA</name>
<dbReference type="Proteomes" id="UP001142055">
    <property type="component" value="Chromosome 3"/>
</dbReference>
<proteinExistence type="predicted"/>
<comment type="caution">
    <text evidence="1">The sequence shown here is derived from an EMBL/GenBank/DDBJ whole genome shotgun (WGS) entry which is preliminary data.</text>
</comment>
<evidence type="ECO:0008006" key="3">
    <source>
        <dbReference type="Google" id="ProtNLM"/>
    </source>
</evidence>
<organism evidence="1 2">
    <name type="scientific">Blomia tropicalis</name>
    <name type="common">Mite</name>
    <dbReference type="NCBI Taxonomy" id="40697"/>
    <lineage>
        <taxon>Eukaryota</taxon>
        <taxon>Metazoa</taxon>
        <taxon>Ecdysozoa</taxon>
        <taxon>Arthropoda</taxon>
        <taxon>Chelicerata</taxon>
        <taxon>Arachnida</taxon>
        <taxon>Acari</taxon>
        <taxon>Acariformes</taxon>
        <taxon>Sarcoptiformes</taxon>
        <taxon>Astigmata</taxon>
        <taxon>Glycyphagoidea</taxon>
        <taxon>Echimyopodidae</taxon>
        <taxon>Blomia</taxon>
    </lineage>
</organism>
<dbReference type="OMA" id="DIPECHE"/>
<evidence type="ECO:0000313" key="1">
    <source>
        <dbReference type="EMBL" id="KAJ6216374.1"/>
    </source>
</evidence>
<evidence type="ECO:0000313" key="2">
    <source>
        <dbReference type="Proteomes" id="UP001142055"/>
    </source>
</evidence>
<keyword evidence="2" id="KW-1185">Reference proteome</keyword>
<reference evidence="1" key="1">
    <citation type="submission" date="2022-12" db="EMBL/GenBank/DDBJ databases">
        <title>Genome assemblies of Blomia tropicalis.</title>
        <authorList>
            <person name="Cui Y."/>
        </authorList>
    </citation>
    <scope>NUCLEOTIDE SEQUENCE</scope>
    <source>
        <tissue evidence="1">Adult mites</tissue>
    </source>
</reference>
<dbReference type="AlphaFoldDB" id="A0A9Q0LZM7"/>
<protein>
    <recommendedName>
        <fullName evidence="3">RPA-interacting protein C-terminal domain-containing protein</fullName>
    </recommendedName>
</protein>
<sequence length="256" mass="31076">MQSEQFRTPPRDKSKHARMSRYKFVSNSDGCNAGSKLNLQSMFKTPPAWFGGYRNRCIERVNEKRKRERQNRFEKRWRWIVDDIPECHEDDGDSKDEIIREVMSSIFNDCESETDFETFVNDYESYIQELHYELYNDLEKDDLFCEDMANLSEEEMKWNIESQYSVTCFDCKKNPFELEYQNGFTLIKCKACPFRFFVKFHIDMETLHQKLMQIIDEHCTLCNLEIQFNFFSNEQQYYSHNAQIYCCKCKFERFLF</sequence>
<gene>
    <name evidence="1" type="ORF">RDWZM_007531</name>
</gene>